<dbReference type="PANTHER" id="PTHR40659:SF1">
    <property type="entry name" value="NICKEL_COBALT EFFLUX SYSTEM RCNA"/>
    <property type="match status" value="1"/>
</dbReference>
<accession>A0A1H8LVH7</accession>
<dbReference type="AlphaFoldDB" id="A0A1H8LVH7"/>
<dbReference type="OrthoDB" id="9812956at2"/>
<evidence type="ECO:0000256" key="3">
    <source>
        <dbReference type="ARBA" id="ARBA00022426"/>
    </source>
</evidence>
<keyword evidence="4 13" id="KW-0813">Transport</keyword>
<organism evidence="14 15">
    <name type="scientific">Paracoccus alcaliphilus</name>
    <dbReference type="NCBI Taxonomy" id="34002"/>
    <lineage>
        <taxon>Bacteria</taxon>
        <taxon>Pseudomonadati</taxon>
        <taxon>Pseudomonadota</taxon>
        <taxon>Alphaproteobacteria</taxon>
        <taxon>Rhodobacterales</taxon>
        <taxon>Paracoccaceae</taxon>
        <taxon>Paracoccus</taxon>
    </lineage>
</organism>
<keyword evidence="8 13" id="KW-1133">Transmembrane helix</keyword>
<evidence type="ECO:0000256" key="1">
    <source>
        <dbReference type="ARBA" id="ARBA00002510"/>
    </source>
</evidence>
<dbReference type="EMBL" id="FODE01000034">
    <property type="protein sequence ID" value="SEO09081.1"/>
    <property type="molecule type" value="Genomic_DNA"/>
</dbReference>
<evidence type="ECO:0000256" key="12">
    <source>
        <dbReference type="ARBA" id="ARBA00023285"/>
    </source>
</evidence>
<keyword evidence="7 13" id="KW-0812">Transmembrane</keyword>
<protein>
    <recommendedName>
        <fullName evidence="13">Nickel/cobalt efflux system</fullName>
    </recommendedName>
</protein>
<keyword evidence="10" id="KW-0921">Nickel transport</keyword>
<keyword evidence="9" id="KW-0406">Ion transport</keyword>
<keyword evidence="5" id="KW-1003">Cell membrane</keyword>
<dbReference type="GO" id="GO:0010045">
    <property type="term" value="P:response to nickel cation"/>
    <property type="evidence" value="ECO:0007669"/>
    <property type="project" value="TreeGrafter"/>
</dbReference>
<dbReference type="InterPro" id="IPR051224">
    <property type="entry name" value="NiCoT_RcnA"/>
</dbReference>
<evidence type="ECO:0000256" key="7">
    <source>
        <dbReference type="ARBA" id="ARBA00022692"/>
    </source>
</evidence>
<evidence type="ECO:0000256" key="4">
    <source>
        <dbReference type="ARBA" id="ARBA00022448"/>
    </source>
</evidence>
<dbReference type="Proteomes" id="UP000199054">
    <property type="component" value="Unassembled WGS sequence"/>
</dbReference>
<keyword evidence="15" id="KW-1185">Reference proteome</keyword>
<keyword evidence="6" id="KW-0533">Nickel</keyword>
<feature type="transmembrane region" description="Helical" evidence="13">
    <location>
        <begin position="96"/>
        <end position="119"/>
    </location>
</feature>
<dbReference type="GO" id="GO:0015099">
    <property type="term" value="F:nickel cation transmembrane transporter activity"/>
    <property type="evidence" value="ECO:0007669"/>
    <property type="project" value="UniProtKB-UniRule"/>
</dbReference>
<name>A0A1H8LVH7_9RHOB</name>
<dbReference type="GO" id="GO:0032025">
    <property type="term" value="P:response to cobalt ion"/>
    <property type="evidence" value="ECO:0007669"/>
    <property type="project" value="TreeGrafter"/>
</dbReference>
<evidence type="ECO:0000256" key="9">
    <source>
        <dbReference type="ARBA" id="ARBA00023065"/>
    </source>
</evidence>
<evidence type="ECO:0000313" key="14">
    <source>
        <dbReference type="EMBL" id="SEO09081.1"/>
    </source>
</evidence>
<keyword evidence="3" id="KW-0171">Cobalt transport</keyword>
<sequence length="294" mass="30761">MRALILTLLALAALVGLFFAAGLDAGLSQWITSTQRDYQNALAGALRGLRAGAPGAVTGFMSICFAYGFLHALGPGHGKAVMGAYAMANDGTLRRMVWLAVTASLAQATVAVLLVHGAILLLGGARDRIEGLATQIEPLSALAIGALGLLLLWRGVRRLRDNRPHHHHHHDAHCGCGHAHAPDADQVRQARNWREMLALVLGIAMRPCTGALFLLLMTWRLQLTGMGIAGAYVMGVGTAMVTALAAAMAVGMRRGVMMSAPSLGRAPVVFAGLEIGLGLLIGLAGLAAFRGGWF</sequence>
<dbReference type="GO" id="GO:0005886">
    <property type="term" value="C:plasma membrane"/>
    <property type="evidence" value="ECO:0007669"/>
    <property type="project" value="UniProtKB-SubCell"/>
</dbReference>
<keyword evidence="11 13" id="KW-0472">Membrane</keyword>
<evidence type="ECO:0000256" key="8">
    <source>
        <dbReference type="ARBA" id="ARBA00022989"/>
    </source>
</evidence>
<evidence type="ECO:0000256" key="6">
    <source>
        <dbReference type="ARBA" id="ARBA00022596"/>
    </source>
</evidence>
<evidence type="ECO:0000256" key="5">
    <source>
        <dbReference type="ARBA" id="ARBA00022475"/>
    </source>
</evidence>
<comment type="similarity">
    <text evidence="13">Belongs to the NiCoT transporter (TC 2.A.52) family.</text>
</comment>
<evidence type="ECO:0000256" key="13">
    <source>
        <dbReference type="RuleBase" id="RU362101"/>
    </source>
</evidence>
<feature type="transmembrane region" description="Helical" evidence="13">
    <location>
        <begin position="139"/>
        <end position="156"/>
    </location>
</feature>
<proteinExistence type="inferred from homology"/>
<feature type="transmembrane region" description="Helical" evidence="13">
    <location>
        <begin position="56"/>
        <end position="75"/>
    </location>
</feature>
<dbReference type="GO" id="GO:0046583">
    <property type="term" value="F:monoatomic cation efflux transmembrane transporter activity"/>
    <property type="evidence" value="ECO:0007669"/>
    <property type="project" value="TreeGrafter"/>
</dbReference>
<feature type="transmembrane region" description="Helical" evidence="13">
    <location>
        <begin position="196"/>
        <end position="219"/>
    </location>
</feature>
<gene>
    <name evidence="14" type="ORF">SAMN04489859_10345</name>
</gene>
<dbReference type="RefSeq" id="WP_090615801.1">
    <property type="nucleotide sequence ID" value="NZ_CP067126.1"/>
</dbReference>
<dbReference type="PANTHER" id="PTHR40659">
    <property type="entry name" value="NICKEL/COBALT EFFLUX SYSTEM RCNA"/>
    <property type="match status" value="1"/>
</dbReference>
<reference evidence="14 15" key="1">
    <citation type="submission" date="2016-10" db="EMBL/GenBank/DDBJ databases">
        <authorList>
            <person name="de Groot N.N."/>
        </authorList>
    </citation>
    <scope>NUCLEOTIDE SEQUENCE [LARGE SCALE GENOMIC DNA]</scope>
    <source>
        <strain evidence="14 15">DSM 8512</strain>
    </source>
</reference>
<dbReference type="Pfam" id="PF03824">
    <property type="entry name" value="NicO"/>
    <property type="match status" value="1"/>
</dbReference>
<evidence type="ECO:0000256" key="10">
    <source>
        <dbReference type="ARBA" id="ARBA00023112"/>
    </source>
</evidence>
<evidence type="ECO:0000256" key="2">
    <source>
        <dbReference type="ARBA" id="ARBA00004651"/>
    </source>
</evidence>
<evidence type="ECO:0000256" key="11">
    <source>
        <dbReference type="ARBA" id="ARBA00023136"/>
    </source>
</evidence>
<dbReference type="STRING" id="34002.SAMN04489859_10345"/>
<dbReference type="InterPro" id="IPR011541">
    <property type="entry name" value="Ni/Co_transpt_high_affinity"/>
</dbReference>
<comment type="function">
    <text evidence="1">Efflux system for nickel and cobalt.</text>
</comment>
<comment type="subcellular location">
    <subcellularLocation>
        <location evidence="2 13">Cell membrane</location>
        <topology evidence="2 13">Multi-pass membrane protein</topology>
    </subcellularLocation>
</comment>
<evidence type="ECO:0000313" key="15">
    <source>
        <dbReference type="Proteomes" id="UP000199054"/>
    </source>
</evidence>
<feature type="transmembrane region" description="Helical" evidence="13">
    <location>
        <begin position="225"/>
        <end position="247"/>
    </location>
</feature>
<dbReference type="GO" id="GO:0006824">
    <property type="term" value="P:cobalt ion transport"/>
    <property type="evidence" value="ECO:0007669"/>
    <property type="project" value="UniProtKB-KW"/>
</dbReference>
<feature type="transmembrane region" description="Helical" evidence="13">
    <location>
        <begin position="268"/>
        <end position="289"/>
    </location>
</feature>
<keyword evidence="12" id="KW-0170">Cobalt</keyword>